<dbReference type="PROSITE" id="PS51787">
    <property type="entry name" value="LON_N"/>
    <property type="match status" value="1"/>
</dbReference>
<comment type="caution">
    <text evidence="2">The sequence shown here is derived from an EMBL/GenBank/DDBJ whole genome shotgun (WGS) entry which is preliminary data.</text>
</comment>
<dbReference type="InterPro" id="IPR003111">
    <property type="entry name" value="Lon_prtase_N"/>
</dbReference>
<evidence type="ECO:0000313" key="2">
    <source>
        <dbReference type="EMBL" id="MBB5514356.1"/>
    </source>
</evidence>
<dbReference type="Proteomes" id="UP000553766">
    <property type="component" value="Unassembled WGS sequence"/>
</dbReference>
<name>A0A840WXE0_9RHOB</name>
<dbReference type="EMBL" id="JACIJS010000001">
    <property type="protein sequence ID" value="MBB5514356.1"/>
    <property type="molecule type" value="Genomic_DNA"/>
</dbReference>
<dbReference type="PANTHER" id="PTHR46732">
    <property type="entry name" value="ATP-DEPENDENT PROTEASE LA (LON) DOMAIN PROTEIN"/>
    <property type="match status" value="1"/>
</dbReference>
<dbReference type="Gene3D" id="2.30.130.40">
    <property type="entry name" value="LON domain-like"/>
    <property type="match status" value="1"/>
</dbReference>
<accession>A0A840WXE0</accession>
<protein>
    <recommendedName>
        <fullName evidence="1">Lon N-terminal domain-containing protein</fullName>
    </recommendedName>
</protein>
<sequence length="218" mass="24642">MKRYNLADLPGVIPIFPLSGVLLLPRARLPLNIFEPRYLAMLEDALKTPERFIGMIQPMEGPGGKRDATRLHQIGCVGRVTSFSETEDGRYIISLTGISRFRILSEEDGFTPYRRAAVDWSSFERDLRGEETDPAFNRDGFLDLLRRYFTSVGISSDWDSLKDADTELLINTLSMLCPFDGEDKQALLEAPSLSTRRETLVTLMEFAMRAGDEDTPIQ</sequence>
<dbReference type="PANTHER" id="PTHR46732:SF8">
    <property type="entry name" value="ATP-DEPENDENT PROTEASE LA (LON) DOMAIN PROTEIN"/>
    <property type="match status" value="1"/>
</dbReference>
<proteinExistence type="predicted"/>
<dbReference type="InterPro" id="IPR015947">
    <property type="entry name" value="PUA-like_sf"/>
</dbReference>
<dbReference type="SUPFAM" id="SSF88697">
    <property type="entry name" value="PUA domain-like"/>
    <property type="match status" value="1"/>
</dbReference>
<gene>
    <name evidence="2" type="ORF">FHS89_000354</name>
</gene>
<feature type="domain" description="Lon N-terminal" evidence="1">
    <location>
        <begin position="13"/>
        <end position="208"/>
    </location>
</feature>
<dbReference type="AlphaFoldDB" id="A0A840WXE0"/>
<keyword evidence="3" id="KW-1185">Reference proteome</keyword>
<dbReference type="InterPro" id="IPR046336">
    <property type="entry name" value="Lon_prtase_N_sf"/>
</dbReference>
<organism evidence="2 3">
    <name type="scientific">Rubricella aquisinus</name>
    <dbReference type="NCBI Taxonomy" id="2028108"/>
    <lineage>
        <taxon>Bacteria</taxon>
        <taxon>Pseudomonadati</taxon>
        <taxon>Pseudomonadota</taxon>
        <taxon>Alphaproteobacteria</taxon>
        <taxon>Rhodobacterales</taxon>
        <taxon>Paracoccaceae</taxon>
        <taxon>Rubricella</taxon>
    </lineage>
</organism>
<evidence type="ECO:0000313" key="3">
    <source>
        <dbReference type="Proteomes" id="UP000553766"/>
    </source>
</evidence>
<evidence type="ECO:0000259" key="1">
    <source>
        <dbReference type="PROSITE" id="PS51787"/>
    </source>
</evidence>
<dbReference type="Pfam" id="PF02190">
    <property type="entry name" value="LON_substr_bdg"/>
    <property type="match status" value="1"/>
</dbReference>
<reference evidence="2 3" key="1">
    <citation type="submission" date="2020-08" db="EMBL/GenBank/DDBJ databases">
        <title>Genomic Encyclopedia of Type Strains, Phase IV (KMG-IV): sequencing the most valuable type-strain genomes for metagenomic binning, comparative biology and taxonomic classification.</title>
        <authorList>
            <person name="Goeker M."/>
        </authorList>
    </citation>
    <scope>NUCLEOTIDE SEQUENCE [LARGE SCALE GENOMIC DNA]</scope>
    <source>
        <strain evidence="2 3">DSM 103377</strain>
    </source>
</reference>
<dbReference type="SMART" id="SM00464">
    <property type="entry name" value="LON"/>
    <property type="match status" value="1"/>
</dbReference>